<comment type="subcellular location">
    <subcellularLocation>
        <location evidence="1">Cell membrane</location>
        <topology evidence="1">Multi-pass membrane protein</topology>
    </subcellularLocation>
</comment>
<dbReference type="SUPFAM" id="SSF103473">
    <property type="entry name" value="MFS general substrate transporter"/>
    <property type="match status" value="1"/>
</dbReference>
<dbReference type="InterPro" id="IPR036259">
    <property type="entry name" value="MFS_trans_sf"/>
</dbReference>
<feature type="transmembrane region" description="Helical" evidence="6">
    <location>
        <begin position="340"/>
        <end position="364"/>
    </location>
</feature>
<evidence type="ECO:0000259" key="7">
    <source>
        <dbReference type="PROSITE" id="PS50850"/>
    </source>
</evidence>
<protein>
    <submittedName>
        <fullName evidence="8">Predicted arabinose efflux permease, MFS family</fullName>
    </submittedName>
</protein>
<dbReference type="OrthoDB" id="9814001at2"/>
<feature type="transmembrane region" description="Helical" evidence="6">
    <location>
        <begin position="277"/>
        <end position="297"/>
    </location>
</feature>
<reference evidence="8 9" key="1">
    <citation type="submission" date="2016-10" db="EMBL/GenBank/DDBJ databases">
        <authorList>
            <person name="de Groot N.N."/>
        </authorList>
    </citation>
    <scope>NUCLEOTIDE SEQUENCE [LARGE SCALE GENOMIC DNA]</scope>
    <source>
        <strain evidence="8 9">DSM 21632</strain>
    </source>
</reference>
<evidence type="ECO:0000256" key="6">
    <source>
        <dbReference type="SAM" id="Phobius"/>
    </source>
</evidence>
<organism evidence="8 9">
    <name type="scientific">Alteribacillus persepolensis</name>
    <dbReference type="NCBI Taxonomy" id="568899"/>
    <lineage>
        <taxon>Bacteria</taxon>
        <taxon>Bacillati</taxon>
        <taxon>Bacillota</taxon>
        <taxon>Bacilli</taxon>
        <taxon>Bacillales</taxon>
        <taxon>Bacillaceae</taxon>
        <taxon>Alteribacillus</taxon>
    </lineage>
</organism>
<dbReference type="CDD" id="cd17489">
    <property type="entry name" value="MFS_YfcJ_like"/>
    <property type="match status" value="1"/>
</dbReference>
<dbReference type="InterPro" id="IPR020846">
    <property type="entry name" value="MFS_dom"/>
</dbReference>
<sequence length="408" mass="45154">MSNPETSAKIWTKDFINLSVIQFIVFVIFYTLLTTLPLFVVNELGGSEVQSGLVVTAMLLSAILIRPFSGKLLERYGKRNMLVISLFAFAITTFAYMGITQFSLLLLLRFIHGISFGILTTATSAFAADILPSKRRGEGLGYFMMFMNLAVVAGPFLGLTLLQFLPFYYLFMCLNLIVLIGLLLVFTIKKPAIDIDGPKQPQDKQKLSFRDFIETKALPISTLSALVAIAYASILSFLSVYSESIGLAHLSNYFFLVFAVTMLVFRPFLGRLFDRRGPMIVILPCLFTFAVGLVLLSTAETGWIFLLSAALIGVGYGTILPCVLSLTVQDVPKHRNGHATATFFMLYDSGIAAGSYLLGIVVSHTGFQAMFSYSAILVLIMTAAFYWYLNRQKAMERSKTIQGESSRL</sequence>
<dbReference type="InterPro" id="IPR052714">
    <property type="entry name" value="MFS_Exporter"/>
</dbReference>
<feature type="transmembrane region" description="Helical" evidence="6">
    <location>
        <begin position="303"/>
        <end position="328"/>
    </location>
</feature>
<dbReference type="STRING" id="568899.SAMN05192534_10128"/>
<name>A0A1G7Y7V2_9BACI</name>
<keyword evidence="5 6" id="KW-0472">Membrane</keyword>
<dbReference type="PROSITE" id="PS50850">
    <property type="entry name" value="MFS"/>
    <property type="match status" value="1"/>
</dbReference>
<evidence type="ECO:0000256" key="5">
    <source>
        <dbReference type="ARBA" id="ARBA00023136"/>
    </source>
</evidence>
<feature type="transmembrane region" description="Helical" evidence="6">
    <location>
        <begin position="247"/>
        <end position="265"/>
    </location>
</feature>
<dbReference type="EMBL" id="FNDK01000001">
    <property type="protein sequence ID" value="SDG92531.1"/>
    <property type="molecule type" value="Genomic_DNA"/>
</dbReference>
<keyword evidence="9" id="KW-1185">Reference proteome</keyword>
<keyword evidence="4 6" id="KW-1133">Transmembrane helix</keyword>
<evidence type="ECO:0000313" key="8">
    <source>
        <dbReference type="EMBL" id="SDG92531.1"/>
    </source>
</evidence>
<dbReference type="Pfam" id="PF07690">
    <property type="entry name" value="MFS_1"/>
    <property type="match status" value="1"/>
</dbReference>
<dbReference type="GO" id="GO:0005886">
    <property type="term" value="C:plasma membrane"/>
    <property type="evidence" value="ECO:0007669"/>
    <property type="project" value="UniProtKB-SubCell"/>
</dbReference>
<proteinExistence type="predicted"/>
<dbReference type="Gene3D" id="1.20.1250.20">
    <property type="entry name" value="MFS general substrate transporter like domains"/>
    <property type="match status" value="1"/>
</dbReference>
<feature type="transmembrane region" description="Helical" evidence="6">
    <location>
        <begin position="105"/>
        <end position="128"/>
    </location>
</feature>
<evidence type="ECO:0000256" key="1">
    <source>
        <dbReference type="ARBA" id="ARBA00004651"/>
    </source>
</evidence>
<feature type="transmembrane region" description="Helical" evidence="6">
    <location>
        <begin position="167"/>
        <end position="188"/>
    </location>
</feature>
<evidence type="ECO:0000313" key="9">
    <source>
        <dbReference type="Proteomes" id="UP000199163"/>
    </source>
</evidence>
<dbReference type="RefSeq" id="WP_091270156.1">
    <property type="nucleotide sequence ID" value="NZ_FNDK01000001.1"/>
</dbReference>
<accession>A0A1G7Y7V2</accession>
<feature type="transmembrane region" description="Helical" evidence="6">
    <location>
        <begin position="370"/>
        <end position="389"/>
    </location>
</feature>
<dbReference type="PANTHER" id="PTHR23531">
    <property type="entry name" value="QUINOLENE RESISTANCE PROTEIN NORA"/>
    <property type="match status" value="1"/>
</dbReference>
<gene>
    <name evidence="8" type="ORF">SAMN05192534_10128</name>
</gene>
<keyword evidence="2" id="KW-0813">Transport</keyword>
<dbReference type="Proteomes" id="UP000199163">
    <property type="component" value="Unassembled WGS sequence"/>
</dbReference>
<evidence type="ECO:0000256" key="4">
    <source>
        <dbReference type="ARBA" id="ARBA00022989"/>
    </source>
</evidence>
<dbReference type="GO" id="GO:0022857">
    <property type="term" value="F:transmembrane transporter activity"/>
    <property type="evidence" value="ECO:0007669"/>
    <property type="project" value="InterPro"/>
</dbReference>
<feature type="transmembrane region" description="Helical" evidence="6">
    <location>
        <begin position="217"/>
        <end position="241"/>
    </location>
</feature>
<keyword evidence="3 6" id="KW-0812">Transmembrane</keyword>
<dbReference type="PANTHER" id="PTHR23531:SF2">
    <property type="entry name" value="PERMEASE"/>
    <property type="match status" value="1"/>
</dbReference>
<feature type="transmembrane region" description="Helical" evidence="6">
    <location>
        <begin position="52"/>
        <end position="69"/>
    </location>
</feature>
<feature type="transmembrane region" description="Helical" evidence="6">
    <location>
        <begin position="81"/>
        <end position="99"/>
    </location>
</feature>
<feature type="transmembrane region" description="Helical" evidence="6">
    <location>
        <begin position="140"/>
        <end position="161"/>
    </location>
</feature>
<dbReference type="InterPro" id="IPR011701">
    <property type="entry name" value="MFS"/>
</dbReference>
<evidence type="ECO:0000256" key="2">
    <source>
        <dbReference type="ARBA" id="ARBA00022448"/>
    </source>
</evidence>
<feature type="transmembrane region" description="Helical" evidence="6">
    <location>
        <begin position="20"/>
        <end position="40"/>
    </location>
</feature>
<feature type="domain" description="Major facilitator superfamily (MFS) profile" evidence="7">
    <location>
        <begin position="15"/>
        <end position="393"/>
    </location>
</feature>
<evidence type="ECO:0000256" key="3">
    <source>
        <dbReference type="ARBA" id="ARBA00022692"/>
    </source>
</evidence>
<dbReference type="AlphaFoldDB" id="A0A1G7Y7V2"/>